<feature type="transmembrane region" description="Helical" evidence="2">
    <location>
        <begin position="12"/>
        <end position="29"/>
    </location>
</feature>
<keyword evidence="2" id="KW-0812">Transmembrane</keyword>
<evidence type="ECO:0008006" key="5">
    <source>
        <dbReference type="Google" id="ProtNLM"/>
    </source>
</evidence>
<evidence type="ECO:0000313" key="3">
    <source>
        <dbReference type="EMBL" id="QDT09686.1"/>
    </source>
</evidence>
<evidence type="ECO:0000313" key="4">
    <source>
        <dbReference type="Proteomes" id="UP000319817"/>
    </source>
</evidence>
<dbReference type="Proteomes" id="UP000319817">
    <property type="component" value="Chromosome"/>
</dbReference>
<evidence type="ECO:0000256" key="2">
    <source>
        <dbReference type="SAM" id="Phobius"/>
    </source>
</evidence>
<sequence length="738" mass="82125" precursor="true">MSRGKVFEIRRAAISALTMFCFVFVVPAVCDGQAASPHDDLLGGTFFERMEKLELTKSSGPTQTLRVGGIVRDTVGKRAADIWVVLQTHNTRDFITEFSQVDRRSKASHVSPNAFARTKTDSFGRFYFDDVAIPLHVDFFEVVAADESGRVGWTNGRCVPDFDHARFDINLVPVTDVRGRFVSSDGEPIADAVVKLSVLEHAGHGSPIHNGIVQTSSRSSGSKRPRPVVTSSGRWMSLRGSALQPTVRTDANGGFQIRGLPAGCVGRLLLTDGEFFRTQFVNTATNVTLESYKRPGREMPSRYSQKIHACDQPLRIVQTRFDRAEVVATDSAGDPIKSARIRLFPNAGYATTDADGKFEWIVSREWRETFSPEVVKLKQEGLVDGWMPTKQEFPVDQFYNAGPVKVRFEQDPRVTVFGIVQNKSTQQPIASMPVEFAVFSEGRRQPKRFRVFTDSLGAYRFKVPSGQCRVQVAGSRPGYRIPKQAFRALSDQDRSDLLRALDVANENLELKPILVEPIGDLEILVTDDVGSPVPNASIESAFREQTRGNQQHVIMPNYVPHLPAQKRSVDGLSKSDATGLCRLKMSSDSWVSGRLFVSAVIGGRKWYGDVVLSGPETRPIVVKLEKAWVLQGKVNANGIPAPDVEMVLSKMRSASPQQGMMSLPEPHYRLAKTGANGEYRFEVPPNQKYAVYVNHVPAEYRLLRPDLLRQDYSPSNVAANDYRFEDVELDTEVTWPIN</sequence>
<name>A0A517NRE5_9BACT</name>
<evidence type="ECO:0000256" key="1">
    <source>
        <dbReference type="SAM" id="MobiDB-lite"/>
    </source>
</evidence>
<accession>A0A517NRE5</accession>
<gene>
    <name evidence="3" type="ORF">K239x_16360</name>
</gene>
<dbReference type="AlphaFoldDB" id="A0A517NRE5"/>
<reference evidence="3 4" key="1">
    <citation type="submission" date="2019-02" db="EMBL/GenBank/DDBJ databases">
        <title>Deep-cultivation of Planctomycetes and their phenomic and genomic characterization uncovers novel biology.</title>
        <authorList>
            <person name="Wiegand S."/>
            <person name="Jogler M."/>
            <person name="Boedeker C."/>
            <person name="Pinto D."/>
            <person name="Vollmers J."/>
            <person name="Rivas-Marin E."/>
            <person name="Kohn T."/>
            <person name="Peeters S.H."/>
            <person name="Heuer A."/>
            <person name="Rast P."/>
            <person name="Oberbeckmann S."/>
            <person name="Bunk B."/>
            <person name="Jeske O."/>
            <person name="Meyerdierks A."/>
            <person name="Storesund J.E."/>
            <person name="Kallscheuer N."/>
            <person name="Luecker S."/>
            <person name="Lage O.M."/>
            <person name="Pohl T."/>
            <person name="Merkel B.J."/>
            <person name="Hornburger P."/>
            <person name="Mueller R.-W."/>
            <person name="Bruemmer F."/>
            <person name="Labrenz M."/>
            <person name="Spormann A.M."/>
            <person name="Op den Camp H."/>
            <person name="Overmann J."/>
            <person name="Amann R."/>
            <person name="Jetten M.S.M."/>
            <person name="Mascher T."/>
            <person name="Medema M.H."/>
            <person name="Devos D.P."/>
            <person name="Kaster A.-K."/>
            <person name="Ovreas L."/>
            <person name="Rohde M."/>
            <person name="Galperin M.Y."/>
            <person name="Jogler C."/>
        </authorList>
    </citation>
    <scope>NUCLEOTIDE SEQUENCE [LARGE SCALE GENOMIC DNA]</scope>
    <source>
        <strain evidence="3 4">K23_9</strain>
    </source>
</reference>
<proteinExistence type="predicted"/>
<feature type="region of interest" description="Disordered" evidence="1">
    <location>
        <begin position="207"/>
        <end position="231"/>
    </location>
</feature>
<protein>
    <recommendedName>
        <fullName evidence="5">Nickel uptake substrate-specific transmembrane region</fullName>
    </recommendedName>
</protein>
<dbReference type="EMBL" id="CP036526">
    <property type="protein sequence ID" value="QDT09686.1"/>
    <property type="molecule type" value="Genomic_DNA"/>
</dbReference>
<keyword evidence="2" id="KW-1133">Transmembrane helix</keyword>
<keyword evidence="2" id="KW-0472">Membrane</keyword>
<keyword evidence="4" id="KW-1185">Reference proteome</keyword>
<organism evidence="3 4">
    <name type="scientific">Stieleria marina</name>
    <dbReference type="NCBI Taxonomy" id="1930275"/>
    <lineage>
        <taxon>Bacteria</taxon>
        <taxon>Pseudomonadati</taxon>
        <taxon>Planctomycetota</taxon>
        <taxon>Planctomycetia</taxon>
        <taxon>Pirellulales</taxon>
        <taxon>Pirellulaceae</taxon>
        <taxon>Stieleria</taxon>
    </lineage>
</organism>